<name>A0A914I511_GLORO</name>
<protein>
    <submittedName>
        <fullName evidence="3">Uncharacterized protein</fullName>
    </submittedName>
</protein>
<dbReference type="Proteomes" id="UP000887572">
    <property type="component" value="Unplaced"/>
</dbReference>
<evidence type="ECO:0000313" key="2">
    <source>
        <dbReference type="Proteomes" id="UP000887572"/>
    </source>
</evidence>
<proteinExistence type="predicted"/>
<feature type="region of interest" description="Disordered" evidence="1">
    <location>
        <begin position="74"/>
        <end position="107"/>
    </location>
</feature>
<reference evidence="3" key="1">
    <citation type="submission" date="2022-11" db="UniProtKB">
        <authorList>
            <consortium name="WormBaseParasite"/>
        </authorList>
    </citation>
    <scope>IDENTIFICATION</scope>
</reference>
<keyword evidence="2" id="KW-1185">Reference proteome</keyword>
<accession>A0A914I511</accession>
<dbReference type="WBParaSite" id="Gr19_v10_g7581.t1">
    <property type="protein sequence ID" value="Gr19_v10_g7581.t1"/>
    <property type="gene ID" value="Gr19_v10_g7581"/>
</dbReference>
<evidence type="ECO:0000313" key="3">
    <source>
        <dbReference type="WBParaSite" id="Gr19_v10_g7581.t1"/>
    </source>
</evidence>
<organism evidence="2 3">
    <name type="scientific">Globodera rostochiensis</name>
    <name type="common">Golden nematode worm</name>
    <name type="synonym">Heterodera rostochiensis</name>
    <dbReference type="NCBI Taxonomy" id="31243"/>
    <lineage>
        <taxon>Eukaryota</taxon>
        <taxon>Metazoa</taxon>
        <taxon>Ecdysozoa</taxon>
        <taxon>Nematoda</taxon>
        <taxon>Chromadorea</taxon>
        <taxon>Rhabditida</taxon>
        <taxon>Tylenchina</taxon>
        <taxon>Tylenchomorpha</taxon>
        <taxon>Tylenchoidea</taxon>
        <taxon>Heteroderidae</taxon>
        <taxon>Heteroderinae</taxon>
        <taxon>Globodera</taxon>
    </lineage>
</organism>
<sequence length="107" mass="11921">MATKTVIICHRRAYYQKEVSVQGIHCSIPAALLEAASFTSARQLRALVQTQPPNPSLCGQAGKAVIKGPGRFTLRQGETHEETERNREGEQMRERRAVKETENADSK</sequence>
<evidence type="ECO:0000256" key="1">
    <source>
        <dbReference type="SAM" id="MobiDB-lite"/>
    </source>
</evidence>
<dbReference type="AlphaFoldDB" id="A0A914I511"/>
<feature type="compositionally biased region" description="Basic and acidic residues" evidence="1">
    <location>
        <begin position="77"/>
        <end position="107"/>
    </location>
</feature>